<feature type="binding site" evidence="6">
    <location>
        <position position="183"/>
    </location>
    <ligand>
        <name>substrate</name>
    </ligand>
</feature>
<keyword evidence="9" id="KW-1185">Reference proteome</keyword>
<evidence type="ECO:0000256" key="1">
    <source>
        <dbReference type="ARBA" id="ARBA00001311"/>
    </source>
</evidence>
<evidence type="ECO:0000313" key="9">
    <source>
        <dbReference type="Proteomes" id="UP000827549"/>
    </source>
</evidence>
<comment type="catalytic activity">
    <reaction evidence="1">
        <text>a monocarboxylic acid amide + H2O = a monocarboxylate + NH4(+)</text>
        <dbReference type="Rhea" id="RHEA:12020"/>
        <dbReference type="ChEBI" id="CHEBI:15377"/>
        <dbReference type="ChEBI" id="CHEBI:28938"/>
        <dbReference type="ChEBI" id="CHEBI:35757"/>
        <dbReference type="ChEBI" id="CHEBI:83628"/>
        <dbReference type="EC" id="3.5.1.4"/>
    </reaction>
</comment>
<evidence type="ECO:0000256" key="2">
    <source>
        <dbReference type="ARBA" id="ARBA00009199"/>
    </source>
</evidence>
<feature type="active site" description="Acyl-ester intermediate" evidence="5">
    <location>
        <position position="232"/>
    </location>
</feature>
<name>A0AAF0Y8E3_9TREE</name>
<dbReference type="InterPro" id="IPR036928">
    <property type="entry name" value="AS_sf"/>
</dbReference>
<dbReference type="Gene3D" id="3.90.1300.10">
    <property type="entry name" value="Amidase signature (AS) domain"/>
    <property type="match status" value="1"/>
</dbReference>
<feature type="binding site" evidence="6">
    <location>
        <position position="208"/>
    </location>
    <ligand>
        <name>substrate</name>
    </ligand>
</feature>
<accession>A0AAF0Y8E3</accession>
<organism evidence="8 9">
    <name type="scientific">Vanrija pseudolonga</name>
    <dbReference type="NCBI Taxonomy" id="143232"/>
    <lineage>
        <taxon>Eukaryota</taxon>
        <taxon>Fungi</taxon>
        <taxon>Dikarya</taxon>
        <taxon>Basidiomycota</taxon>
        <taxon>Agaricomycotina</taxon>
        <taxon>Tremellomycetes</taxon>
        <taxon>Trichosporonales</taxon>
        <taxon>Trichosporonaceae</taxon>
        <taxon>Vanrija</taxon>
    </lineage>
</organism>
<sequence length="543" mass="58379">MTDWKTQAEAYKARIAAQIPAEWRLSADVLSNLPLNVTRLPETSGLLTQREVELKALDATALAAAIATREYTAVEVVTAYAKAAAISSQATHSIMDFFPAEAVAQAQALDEELARTGKVVGPLHGVPISVKDMIGLAGRARTCGSLAGALDPALQPTEDSVIVAALRKAGAVFYAKTTNPQAIMHLETNSFLGETLNPWNTRLTPGGSSGGESALIAGGGSVLGIGTDIGGSIRNPCSNCGLFGFKPTAARIPKQGNTSGMPGQETIIGAVGPMGVSARDCELFISSILAAEPWRRDPTMVGMPWRPESARYTHGGERPRIGVMWDDGVVLPQPPMRRALSAAVERLKAKGYDVVDFKPYRTAEGWETLRSLYFTDGGAHIRATAAASGEPILPLTEWIMDGAVDNTATQIRALNRARDAFRLDWWRYYAEQKVDIILTPAYPGPAPVLGTSKYWAYTALFNILDMPGAVFPTGLYVDPSNPADKADKEGDRAWLSEEDKLNAERYDAEVFTGAPLALQIVGERWEDEMVMKALYGVSEAVRV</sequence>
<dbReference type="PANTHER" id="PTHR46072">
    <property type="entry name" value="AMIDASE-RELATED-RELATED"/>
    <property type="match status" value="1"/>
</dbReference>
<proteinExistence type="inferred from homology"/>
<dbReference type="AlphaFoldDB" id="A0AAF0Y8E3"/>
<dbReference type="RefSeq" id="XP_062625916.1">
    <property type="nucleotide sequence ID" value="XM_062769932.1"/>
</dbReference>
<evidence type="ECO:0000256" key="4">
    <source>
        <dbReference type="ARBA" id="ARBA00022801"/>
    </source>
</evidence>
<dbReference type="SUPFAM" id="SSF75304">
    <property type="entry name" value="Amidase signature (AS) enzymes"/>
    <property type="match status" value="1"/>
</dbReference>
<dbReference type="GO" id="GO:0004040">
    <property type="term" value="F:amidase activity"/>
    <property type="evidence" value="ECO:0007669"/>
    <property type="project" value="UniProtKB-EC"/>
</dbReference>
<evidence type="ECO:0000259" key="7">
    <source>
        <dbReference type="Pfam" id="PF01425"/>
    </source>
</evidence>
<feature type="binding site" evidence="6">
    <location>
        <begin position="229"/>
        <end position="232"/>
    </location>
    <ligand>
        <name>substrate</name>
    </ligand>
</feature>
<evidence type="ECO:0000313" key="8">
    <source>
        <dbReference type="EMBL" id="WOO79884.1"/>
    </source>
</evidence>
<feature type="active site" description="Charge relay system" evidence="5">
    <location>
        <position position="208"/>
    </location>
</feature>
<dbReference type="InterPro" id="IPR023631">
    <property type="entry name" value="Amidase_dom"/>
</dbReference>
<dbReference type="PANTHER" id="PTHR46072:SF4">
    <property type="entry name" value="AMIDASE C550.07-RELATED"/>
    <property type="match status" value="1"/>
</dbReference>
<dbReference type="EC" id="3.5.1.4" evidence="3"/>
<evidence type="ECO:0000256" key="5">
    <source>
        <dbReference type="PIRSR" id="PIRSR001221-1"/>
    </source>
</evidence>
<dbReference type="GeneID" id="87806641"/>
<dbReference type="EMBL" id="CP086715">
    <property type="protein sequence ID" value="WOO79884.1"/>
    <property type="molecule type" value="Genomic_DNA"/>
</dbReference>
<protein>
    <recommendedName>
        <fullName evidence="3">amidase</fullName>
        <ecNumber evidence="3">3.5.1.4</ecNumber>
    </recommendedName>
</protein>
<gene>
    <name evidence="8" type="primary">SPCC550.07_0</name>
    <name evidence="8" type="ORF">LOC62_02G003397</name>
</gene>
<keyword evidence="4" id="KW-0378">Hydrolase</keyword>
<dbReference type="Proteomes" id="UP000827549">
    <property type="component" value="Chromosome 2"/>
</dbReference>
<evidence type="ECO:0000256" key="3">
    <source>
        <dbReference type="ARBA" id="ARBA00012922"/>
    </source>
</evidence>
<evidence type="ECO:0000256" key="6">
    <source>
        <dbReference type="PIRSR" id="PIRSR001221-2"/>
    </source>
</evidence>
<comment type="similarity">
    <text evidence="2">Belongs to the amidase family.</text>
</comment>
<dbReference type="Pfam" id="PF01425">
    <property type="entry name" value="Amidase"/>
    <property type="match status" value="1"/>
</dbReference>
<feature type="active site" description="Charge relay system" evidence="5">
    <location>
        <position position="131"/>
    </location>
</feature>
<dbReference type="InterPro" id="IPR020556">
    <property type="entry name" value="Amidase_CS"/>
</dbReference>
<dbReference type="PIRSF" id="PIRSF001221">
    <property type="entry name" value="Amidase_fungi"/>
    <property type="match status" value="1"/>
</dbReference>
<feature type="domain" description="Amidase" evidence="7">
    <location>
        <begin position="75"/>
        <end position="530"/>
    </location>
</feature>
<dbReference type="PROSITE" id="PS00571">
    <property type="entry name" value="AMIDASES"/>
    <property type="match status" value="1"/>
</dbReference>
<reference evidence="8" key="1">
    <citation type="submission" date="2023-10" db="EMBL/GenBank/DDBJ databases">
        <authorList>
            <person name="Noh H."/>
        </authorList>
    </citation>
    <scope>NUCLEOTIDE SEQUENCE</scope>
    <source>
        <strain evidence="8">DUCC4014</strain>
    </source>
</reference>